<keyword evidence="1" id="KW-1133">Transmembrane helix</keyword>
<feature type="transmembrane region" description="Helical" evidence="1">
    <location>
        <begin position="7"/>
        <end position="25"/>
    </location>
</feature>
<feature type="domain" description="Solute-binding protein family 5" evidence="2">
    <location>
        <begin position="97"/>
        <end position="456"/>
    </location>
</feature>
<organism evidence="3 4">
    <name type="scientific">Helcococcus bovis</name>
    <dbReference type="NCBI Taxonomy" id="3153252"/>
    <lineage>
        <taxon>Bacteria</taxon>
        <taxon>Bacillati</taxon>
        <taxon>Bacillota</taxon>
        <taxon>Tissierellia</taxon>
        <taxon>Tissierellales</taxon>
        <taxon>Peptoniphilaceae</taxon>
        <taxon>Helcococcus</taxon>
    </lineage>
</organism>
<keyword evidence="4" id="KW-1185">Reference proteome</keyword>
<keyword evidence="1" id="KW-0472">Membrane</keyword>
<evidence type="ECO:0000256" key="1">
    <source>
        <dbReference type="SAM" id="Phobius"/>
    </source>
</evidence>
<gene>
    <name evidence="3" type="ORF">ABGF40_05860</name>
</gene>
<protein>
    <submittedName>
        <fullName evidence="3">ABC transporter substrate-binding protein</fullName>
    </submittedName>
</protein>
<dbReference type="Gene3D" id="3.90.76.10">
    <property type="entry name" value="Dipeptide-binding Protein, Domain 1"/>
    <property type="match status" value="1"/>
</dbReference>
<evidence type="ECO:0000313" key="4">
    <source>
        <dbReference type="Proteomes" id="UP001629536"/>
    </source>
</evidence>
<evidence type="ECO:0000313" key="3">
    <source>
        <dbReference type="EMBL" id="MFM1525197.1"/>
    </source>
</evidence>
<evidence type="ECO:0000259" key="2">
    <source>
        <dbReference type="Pfam" id="PF00496"/>
    </source>
</evidence>
<dbReference type="EMBL" id="JBFNFH010000013">
    <property type="protein sequence ID" value="MFM1525197.1"/>
    <property type="molecule type" value="Genomic_DNA"/>
</dbReference>
<dbReference type="InterPro" id="IPR039424">
    <property type="entry name" value="SBP_5"/>
</dbReference>
<dbReference type="PIRSF" id="PIRSF002741">
    <property type="entry name" value="MppA"/>
    <property type="match status" value="1"/>
</dbReference>
<dbReference type="Gene3D" id="3.10.105.10">
    <property type="entry name" value="Dipeptide-binding Protein, Domain 3"/>
    <property type="match status" value="1"/>
</dbReference>
<dbReference type="RefSeq" id="WP_408126709.1">
    <property type="nucleotide sequence ID" value="NZ_JBFNFH010000013.1"/>
</dbReference>
<reference evidence="3 4" key="1">
    <citation type="journal article" date="2024" name="Front. Microbiol.">
        <title>Pangenomic and biochemical analyses of Helcococcus ovis reveal widespread tetracycline resistance and a novel bacterial species, Helcococcus bovis.</title>
        <authorList>
            <person name="Cunha F."/>
            <person name="Zhai Y."/>
            <person name="Casaro S."/>
            <person name="Jones K.L."/>
            <person name="Hernandez M."/>
            <person name="Bisinotto R.S."/>
            <person name="Kariyawasam S."/>
            <person name="Brown M.B."/>
            <person name="Phillips A."/>
            <person name="Jeong K.C."/>
            <person name="Galvao K.N."/>
        </authorList>
    </citation>
    <scope>NUCLEOTIDE SEQUENCE [LARGE SCALE GENOMIC DNA]</scope>
    <source>
        <strain evidence="3 4">KG197</strain>
    </source>
</reference>
<dbReference type="Proteomes" id="UP001629536">
    <property type="component" value="Unassembled WGS sequence"/>
</dbReference>
<keyword evidence="1" id="KW-0812">Transmembrane</keyword>
<dbReference type="Gene3D" id="3.40.190.10">
    <property type="entry name" value="Periplasmic binding protein-like II"/>
    <property type="match status" value="1"/>
</dbReference>
<dbReference type="InterPro" id="IPR030678">
    <property type="entry name" value="Peptide/Ni-bd"/>
</dbReference>
<dbReference type="SUPFAM" id="SSF53850">
    <property type="entry name" value="Periplasmic binding protein-like II"/>
    <property type="match status" value="1"/>
</dbReference>
<accession>A0ABW9F7D3</accession>
<dbReference type="PANTHER" id="PTHR30290">
    <property type="entry name" value="PERIPLASMIC BINDING COMPONENT OF ABC TRANSPORTER"/>
    <property type="match status" value="1"/>
</dbReference>
<name>A0ABW9F7D3_9FIRM</name>
<comment type="caution">
    <text evidence="3">The sequence shown here is derived from an EMBL/GenBank/DDBJ whole genome shotgun (WGS) entry which is preliminary data.</text>
</comment>
<sequence>MGKKKKIEIILLFIIAIFFFILIILPKKRVEISLNDKYNKYIVNPRKKSDQDILKVGVPTREKPLNVFDDGDGTVSLLSRLIHPSLLYKDKNDKAKLEIAEEYWYEDLGKTISVKLKKDYKFSNGEFLTAKNVYNTYLVLADPSYSGKYVNYVDNLKGYFDYKLKVTDKLEGIEILGDYFIKFHFNDASFSNIYSLMFPIVNIKNTDFKYNDLAKVKFVDLINGAGRYKVENILDENIKLILKDDVKNEDIKIRKIEISFLDYHDALHKFKSGDLDILYKYPKEKYFYRDYNERTRQYANHIDFQSVIFNYIGFNQKSKIFKNENFRRALRDSIGIKEIIEEKYGKDVYDFPEIPVYKNSWFNSDNYKFDKKNKLSDELSKFYTKKDGYFLDEKGETLNIKLAYLEQDEFANDIKGYLEKEIENEGIKVDLKPLSPQEMYKHLNDEYEDYDIYISQGKMTEIPAYQYDNKNKEVQKDNINTLLDNSFYYILEKIRDDVYSEELNRLTYEWKKNFDKSTPYIVLSTENITSIINKRIKGIYINEFIGLSDIENLKNIEFTD</sequence>
<dbReference type="InterPro" id="IPR000914">
    <property type="entry name" value="SBP_5_dom"/>
</dbReference>
<dbReference type="Pfam" id="PF00496">
    <property type="entry name" value="SBP_bac_5"/>
    <property type="match status" value="1"/>
</dbReference>
<proteinExistence type="predicted"/>